<dbReference type="Pfam" id="PF02368">
    <property type="entry name" value="Big_2"/>
    <property type="match status" value="1"/>
</dbReference>
<dbReference type="SMART" id="SM00635">
    <property type="entry name" value="BID_2"/>
    <property type="match status" value="1"/>
</dbReference>
<proteinExistence type="predicted"/>
<protein>
    <submittedName>
        <fullName evidence="2">Capsid decorating protein</fullName>
    </submittedName>
</protein>
<dbReference type="Gene3D" id="2.60.40.1080">
    <property type="match status" value="1"/>
</dbReference>
<dbReference type="InterPro" id="IPR003343">
    <property type="entry name" value="Big_2"/>
</dbReference>
<accession>A0A2P1CCH3</accession>
<evidence type="ECO:0000313" key="3">
    <source>
        <dbReference type="Proteomes" id="UP000241488"/>
    </source>
</evidence>
<dbReference type="RefSeq" id="YP_009837467.1">
    <property type="nucleotide sequence ID" value="NC_048700.1"/>
</dbReference>
<keyword evidence="3" id="KW-1185">Reference proteome</keyword>
<dbReference type="GeneID" id="55607657"/>
<dbReference type="InterPro" id="IPR008964">
    <property type="entry name" value="Invasin/intimin_cell_adhesion"/>
</dbReference>
<organism evidence="2 3">
    <name type="scientific">Klebsiella phage KP8</name>
    <dbReference type="NCBI Taxonomy" id="2099850"/>
    <lineage>
        <taxon>Viruses</taxon>
        <taxon>Duplodnaviria</taxon>
        <taxon>Heunggongvirae</taxon>
        <taxon>Uroviricota</taxon>
        <taxon>Caudoviricetes</taxon>
        <taxon>Schitoviridae</taxon>
        <taxon>Enquatrovirinae</taxon>
        <taxon>Kaypoctavirus</taxon>
        <taxon>Kaypoctavirus KP8</taxon>
    </lineage>
</organism>
<feature type="domain" description="BIG2" evidence="1">
    <location>
        <begin position="87"/>
        <end position="164"/>
    </location>
</feature>
<dbReference type="KEGG" id="vg:55607657"/>
<dbReference type="EMBL" id="MG922974">
    <property type="protein sequence ID" value="AVJ48937.1"/>
    <property type="molecule type" value="Genomic_DNA"/>
</dbReference>
<name>A0A2P1CCH3_9CAUD</name>
<dbReference type="SUPFAM" id="SSF49373">
    <property type="entry name" value="Invasin/intimin cell-adhesion fragments"/>
    <property type="match status" value="1"/>
</dbReference>
<evidence type="ECO:0000259" key="1">
    <source>
        <dbReference type="SMART" id="SM00635"/>
    </source>
</evidence>
<reference evidence="3" key="1">
    <citation type="submission" date="2018-02" db="EMBL/GenBank/DDBJ databases">
        <title>Complete genome of Klebsiella pneumoniae Podoviridae bacteriophage KP8.</title>
        <authorList>
            <person name="Bokovaya O."/>
            <person name="Tikunov A."/>
            <person name="Morozova V."/>
        </authorList>
    </citation>
    <scope>NUCLEOTIDE SEQUENCE [LARGE SCALE GENOMIC DNA]</scope>
</reference>
<dbReference type="Proteomes" id="UP000241488">
    <property type="component" value="Segment"/>
</dbReference>
<evidence type="ECO:0000313" key="2">
    <source>
        <dbReference type="EMBL" id="AVJ48937.1"/>
    </source>
</evidence>
<sequence>MPTLYASLKQETGEVDVKFTNAVGEGFVAIGSFVHPDATYPDSYVIYHGVRDLLYKRKASDPSQVGFWPDNITDMQSITIKAEEPVAVTGVTLNKSTSTGQVGGNETLVATVAPTDATDKSVVWSTSDATKATVDQTGKVVLTGVGTVTITATTKDGGYASSCEYTVTEAA</sequence>